<dbReference type="SUPFAM" id="SSF55729">
    <property type="entry name" value="Acyl-CoA N-acyltransferases (Nat)"/>
    <property type="match status" value="1"/>
</dbReference>
<dbReference type="Gene3D" id="3.40.630.30">
    <property type="match status" value="1"/>
</dbReference>
<keyword evidence="2" id="KW-0012">Acyltransferase</keyword>
<dbReference type="InterPro" id="IPR016181">
    <property type="entry name" value="Acyl_CoA_acyltransferase"/>
</dbReference>
<dbReference type="InterPro" id="IPR000182">
    <property type="entry name" value="GNAT_dom"/>
</dbReference>
<sequence length="270" mass="28589">MIELPCHSVPAHRTPWRTWFPTGYPGLGSLTEHIRATGHGRWWADRPRNPRAGAVACAGHVLLGGDPRVLAPGALAPFARSYVAAPDRFLPLLGAAFVRLVPWERMVWVREDTTGRTAAPAGTTVRPLTAADTPAVRALGTDLSWLAESWGGPAALAASGHTQGAFHDGRLLALACTYFLGGRYEDIAVATLPPARGRGLARACVTALSADITTRGRTPSWTCSRDNHPSRALAAATGFRLVREYVHYATGAAADPAGRGQRLPAGLPTA</sequence>
<evidence type="ECO:0000259" key="1">
    <source>
        <dbReference type="PROSITE" id="PS51186"/>
    </source>
</evidence>
<dbReference type="EC" id="2.3.1.-" evidence="2"/>
<feature type="domain" description="N-acetyltransferase" evidence="1">
    <location>
        <begin position="123"/>
        <end position="257"/>
    </location>
</feature>
<keyword evidence="3" id="KW-1185">Reference proteome</keyword>
<dbReference type="Pfam" id="PF12746">
    <property type="entry name" value="GNAT_acetyltran"/>
    <property type="match status" value="1"/>
</dbReference>
<evidence type="ECO:0000313" key="3">
    <source>
        <dbReference type="Proteomes" id="UP001596083"/>
    </source>
</evidence>
<proteinExistence type="predicted"/>
<gene>
    <name evidence="2" type="ORF">ACFP1Z_07050</name>
</gene>
<evidence type="ECO:0000313" key="2">
    <source>
        <dbReference type="EMBL" id="MFC5719931.1"/>
    </source>
</evidence>
<dbReference type="Proteomes" id="UP001596083">
    <property type="component" value="Unassembled WGS sequence"/>
</dbReference>
<dbReference type="EMBL" id="JBHSPB010000003">
    <property type="protein sequence ID" value="MFC5719931.1"/>
    <property type="molecule type" value="Genomic_DNA"/>
</dbReference>
<organism evidence="2 3">
    <name type="scientific">Streptomyces gamaensis</name>
    <dbReference type="NCBI Taxonomy" id="1763542"/>
    <lineage>
        <taxon>Bacteria</taxon>
        <taxon>Bacillati</taxon>
        <taxon>Actinomycetota</taxon>
        <taxon>Actinomycetes</taxon>
        <taxon>Kitasatosporales</taxon>
        <taxon>Streptomycetaceae</taxon>
        <taxon>Streptomyces</taxon>
    </lineage>
</organism>
<protein>
    <submittedName>
        <fullName evidence="2">GNAT family N-acetyltransferase</fullName>
        <ecNumber evidence="2">2.3.1.-</ecNumber>
    </submittedName>
</protein>
<dbReference type="RefSeq" id="WP_390315021.1">
    <property type="nucleotide sequence ID" value="NZ_JBHSPB010000003.1"/>
</dbReference>
<name>A0ABW0YTQ6_9ACTN</name>
<dbReference type="PROSITE" id="PS51186">
    <property type="entry name" value="GNAT"/>
    <property type="match status" value="1"/>
</dbReference>
<comment type="caution">
    <text evidence="2">The sequence shown here is derived from an EMBL/GenBank/DDBJ whole genome shotgun (WGS) entry which is preliminary data.</text>
</comment>
<dbReference type="InterPro" id="IPR027365">
    <property type="entry name" value="GNAT_acetyltra_YdfB-like"/>
</dbReference>
<dbReference type="GO" id="GO:0016746">
    <property type="term" value="F:acyltransferase activity"/>
    <property type="evidence" value="ECO:0007669"/>
    <property type="project" value="UniProtKB-KW"/>
</dbReference>
<keyword evidence="2" id="KW-0808">Transferase</keyword>
<accession>A0ABW0YTQ6</accession>
<reference evidence="3" key="1">
    <citation type="journal article" date="2019" name="Int. J. Syst. Evol. Microbiol.">
        <title>The Global Catalogue of Microorganisms (GCM) 10K type strain sequencing project: providing services to taxonomists for standard genome sequencing and annotation.</title>
        <authorList>
            <consortium name="The Broad Institute Genomics Platform"/>
            <consortium name="The Broad Institute Genome Sequencing Center for Infectious Disease"/>
            <person name="Wu L."/>
            <person name="Ma J."/>
        </authorList>
    </citation>
    <scope>NUCLEOTIDE SEQUENCE [LARGE SCALE GENOMIC DNA]</scope>
    <source>
        <strain evidence="3">CGMCC 4.7304</strain>
    </source>
</reference>